<reference evidence="1" key="1">
    <citation type="journal article" date="2014" name="Front. Microbiol.">
        <title>High frequency of phylogenetically diverse reductive dehalogenase-homologous genes in deep subseafloor sedimentary metagenomes.</title>
        <authorList>
            <person name="Kawai M."/>
            <person name="Futagami T."/>
            <person name="Toyoda A."/>
            <person name="Takaki Y."/>
            <person name="Nishi S."/>
            <person name="Hori S."/>
            <person name="Arai W."/>
            <person name="Tsubouchi T."/>
            <person name="Morono Y."/>
            <person name="Uchiyama I."/>
            <person name="Ito T."/>
            <person name="Fujiyama A."/>
            <person name="Inagaki F."/>
            <person name="Takami H."/>
        </authorList>
    </citation>
    <scope>NUCLEOTIDE SEQUENCE</scope>
    <source>
        <strain evidence="1">Expedition CK06-06</strain>
    </source>
</reference>
<feature type="non-terminal residue" evidence="1">
    <location>
        <position position="302"/>
    </location>
</feature>
<name>X1AM71_9ZZZZ</name>
<evidence type="ECO:0000313" key="1">
    <source>
        <dbReference type="EMBL" id="GAG83800.1"/>
    </source>
</evidence>
<dbReference type="AlphaFoldDB" id="X1AM71"/>
<feature type="non-terminal residue" evidence="1">
    <location>
        <position position="1"/>
    </location>
</feature>
<gene>
    <name evidence="1" type="ORF">S01H4_31876</name>
</gene>
<evidence type="ECO:0008006" key="2">
    <source>
        <dbReference type="Google" id="ProtNLM"/>
    </source>
</evidence>
<accession>X1AM71</accession>
<sequence>AMKALIKFFCTKSEVEKILSIHGLSFETLLGIIHNSLNDNFEFLDFYLESDKPNIEHFFLADMIKKGHYLATANFDFLIEHALLQTQYPKKKIIPVITERDYQRFSDPEKLYKNKKIPIYKLHSSPKNIITGKDTRNSFINTLKLMGSNQDKNNIIQLEPFKAQMLELISNERTLIIIGYSAKNDYDLISTLKTMKGLKNLIWINHIANGKIKGDLYEYNKPESRDLSKLGDLDQHLTEIKRLNESVNVFRLNANTPKFLEKLLDKKEEISKDKFELNLADWFKAKIKEPSALTKLFISNKI</sequence>
<comment type="caution">
    <text evidence="1">The sequence shown here is derived from an EMBL/GenBank/DDBJ whole genome shotgun (WGS) entry which is preliminary data.</text>
</comment>
<proteinExistence type="predicted"/>
<protein>
    <recommendedName>
        <fullName evidence="2">SIR2-like domain-containing protein</fullName>
    </recommendedName>
</protein>
<dbReference type="EMBL" id="BART01016601">
    <property type="protein sequence ID" value="GAG83800.1"/>
    <property type="molecule type" value="Genomic_DNA"/>
</dbReference>
<organism evidence="1">
    <name type="scientific">marine sediment metagenome</name>
    <dbReference type="NCBI Taxonomy" id="412755"/>
    <lineage>
        <taxon>unclassified sequences</taxon>
        <taxon>metagenomes</taxon>
        <taxon>ecological metagenomes</taxon>
    </lineage>
</organism>